<dbReference type="Proteomes" id="UP000887540">
    <property type="component" value="Unplaced"/>
</dbReference>
<accession>A0A914D1K3</accession>
<dbReference type="PANTHER" id="PTHR34851">
    <property type="entry name" value="PROTEIN CBG05235-RELATED"/>
    <property type="match status" value="1"/>
</dbReference>
<evidence type="ECO:0000313" key="3">
    <source>
        <dbReference type="WBParaSite" id="ACRNAN_scaffold1705.g12361.t1"/>
    </source>
</evidence>
<sequence>MYSVLTRNQGINDPEYLKYYCGCHVKQGALIIAIISIVFNVVLELFCYKIVGNILSAYSIIIMVVIVACALVVYADRQEKAWAYIPYLVMQALGIIICLIAIFTFLVCGIILPQSLIDTLTKEATEQGTLTRDEVRTICFTYTVILIISEAVEIWFWTIVFRAYRYMREILGGPSLGDTVNTVKYAPSLQGVEKSTPPDMAETVKNAQQI</sequence>
<feature type="transmembrane region" description="Helical" evidence="1">
    <location>
        <begin position="140"/>
        <end position="161"/>
    </location>
</feature>
<keyword evidence="2" id="KW-1185">Reference proteome</keyword>
<organism evidence="2 3">
    <name type="scientific">Acrobeloides nanus</name>
    <dbReference type="NCBI Taxonomy" id="290746"/>
    <lineage>
        <taxon>Eukaryota</taxon>
        <taxon>Metazoa</taxon>
        <taxon>Ecdysozoa</taxon>
        <taxon>Nematoda</taxon>
        <taxon>Chromadorea</taxon>
        <taxon>Rhabditida</taxon>
        <taxon>Tylenchina</taxon>
        <taxon>Cephalobomorpha</taxon>
        <taxon>Cephaloboidea</taxon>
        <taxon>Cephalobidae</taxon>
        <taxon>Acrobeloides</taxon>
    </lineage>
</organism>
<feature type="transmembrane region" description="Helical" evidence="1">
    <location>
        <begin position="57"/>
        <end position="75"/>
    </location>
</feature>
<evidence type="ECO:0000256" key="1">
    <source>
        <dbReference type="SAM" id="Phobius"/>
    </source>
</evidence>
<feature type="transmembrane region" description="Helical" evidence="1">
    <location>
        <begin position="28"/>
        <end position="51"/>
    </location>
</feature>
<proteinExistence type="predicted"/>
<reference evidence="3" key="1">
    <citation type="submission" date="2022-11" db="UniProtKB">
        <authorList>
            <consortium name="WormBaseParasite"/>
        </authorList>
    </citation>
    <scope>IDENTIFICATION</scope>
</reference>
<protein>
    <submittedName>
        <fullName evidence="3">Uncharacterized protein</fullName>
    </submittedName>
</protein>
<keyword evidence="1" id="KW-0812">Transmembrane</keyword>
<dbReference type="AlphaFoldDB" id="A0A914D1K3"/>
<dbReference type="PANTHER" id="PTHR34851:SF5">
    <property type="entry name" value="MARVEL DOMAIN-CONTAINING PROTEIN"/>
    <property type="match status" value="1"/>
</dbReference>
<name>A0A914D1K3_9BILA</name>
<evidence type="ECO:0000313" key="2">
    <source>
        <dbReference type="Proteomes" id="UP000887540"/>
    </source>
</evidence>
<feature type="transmembrane region" description="Helical" evidence="1">
    <location>
        <begin position="87"/>
        <end position="112"/>
    </location>
</feature>
<keyword evidence="1" id="KW-0472">Membrane</keyword>
<dbReference type="WBParaSite" id="ACRNAN_scaffold1705.g12361.t1">
    <property type="protein sequence ID" value="ACRNAN_scaffold1705.g12361.t1"/>
    <property type="gene ID" value="ACRNAN_scaffold1705.g12361"/>
</dbReference>
<keyword evidence="1" id="KW-1133">Transmembrane helix</keyword>